<dbReference type="Pfam" id="PF19805">
    <property type="entry name" value="DUF6288"/>
    <property type="match status" value="1"/>
</dbReference>
<feature type="chain" id="PRO_5046625317" evidence="1">
    <location>
        <begin position="21"/>
        <end position="760"/>
    </location>
</feature>
<name>A0ABT3FZ71_9BACT</name>
<dbReference type="SUPFAM" id="SSF50156">
    <property type="entry name" value="PDZ domain-like"/>
    <property type="match status" value="1"/>
</dbReference>
<dbReference type="InterPro" id="IPR036034">
    <property type="entry name" value="PDZ_sf"/>
</dbReference>
<dbReference type="Pfam" id="PF00754">
    <property type="entry name" value="F5_F8_type_C"/>
    <property type="match status" value="1"/>
</dbReference>
<dbReference type="InterPro" id="IPR008930">
    <property type="entry name" value="Terpenoid_cyclase/PrenylTrfase"/>
</dbReference>
<accession>A0ABT3FZ71</accession>
<protein>
    <submittedName>
        <fullName evidence="3">DUF6288 domain-containing protein</fullName>
    </submittedName>
</protein>
<evidence type="ECO:0000256" key="1">
    <source>
        <dbReference type="SAM" id="SignalP"/>
    </source>
</evidence>
<dbReference type="Proteomes" id="UP001165653">
    <property type="component" value="Unassembled WGS sequence"/>
</dbReference>
<dbReference type="PROSITE" id="PS50022">
    <property type="entry name" value="FA58C_3"/>
    <property type="match status" value="1"/>
</dbReference>
<keyword evidence="4" id="KW-1185">Reference proteome</keyword>
<dbReference type="EMBL" id="JAPDDR010000002">
    <property type="protein sequence ID" value="MCW1912898.1"/>
    <property type="molecule type" value="Genomic_DNA"/>
</dbReference>
<reference evidence="3" key="1">
    <citation type="submission" date="2022-10" db="EMBL/GenBank/DDBJ databases">
        <title>Luteolibacter sp. GHJ8, whole genome shotgun sequencing project.</title>
        <authorList>
            <person name="Zhao G."/>
            <person name="Shen L."/>
        </authorList>
    </citation>
    <scope>NUCLEOTIDE SEQUENCE</scope>
    <source>
        <strain evidence="3">GHJ8</strain>
    </source>
</reference>
<dbReference type="RefSeq" id="WP_264511783.1">
    <property type="nucleotide sequence ID" value="NZ_JAPDDR010000002.1"/>
</dbReference>
<sequence length="760" mass="82738">MRSPRCLLFLPLLTAPLPGAPVETAPFESSSSWALPGGEKGVLLEKDKSTAVSVRVPQLTDKEKEVGGKWHGVLSVDVYGTLDGGKGSIELEALDPPSGEVFAKVSATANGPAPRAAWGVISSSEQQGAEAERAFDGDPNTDWHTRHGKEQPAPPHWIGLEFASPQRLEGLRYIPRLGGYANGVAKNYRLEIRKDGSEWETVAKGVTGKDVSDSRLPLLINLPAPQEVSAFRFVIESDWSGGGFGTAGELVPLGISLEKKSLPVAASSRAWLEIPDQLMGLLPGKTFGLRVRAGEGRAVVIGSPRFSRVHEKPGDKLFGRSNGGSGPDLLGAGLLGFDALTEHQQSVLTIMSVRGGSPASKAKLKEGDVILSAGEMPLPVNDLNPGWEWFQRSHEATLGRRSEAALKAGLRVLPLTVLREGLPVTVNVELPRSRSFTTMNPANDPEAAAMLKDMIGFLEESQKEDGSWSGDIIRTTFSSLALLATGEKKYRSRVKKAVEWSLEKYPKPDAYGNLGFWAGAYAGILYSEWHLLTGDKQVLPHLEALRDWAVKGKHNSVWNVPALGHGPSGLPYENKALVAPAVHLLVYESLAKRCGMKSGIWEMIMPYMEMAWSDPKEGGHGSLGYNRSYKDKEEFWSRSGMFAMAAHLRGERPDMSSAMIGFMEKNHPWIRNSHAYGEPGGSWGLLGLNLLKPEAYASVMKDYAWWFSLAWEPGYGLHFTQPHMGAPYMGEEDLINATYALVLQAPKRNLHLTGAHFSGR</sequence>
<dbReference type="InterPro" id="IPR046255">
    <property type="entry name" value="DUF6288"/>
</dbReference>
<feature type="domain" description="F5/8 type C" evidence="2">
    <location>
        <begin position="101"/>
        <end position="241"/>
    </location>
</feature>
<feature type="signal peptide" evidence="1">
    <location>
        <begin position="1"/>
        <end position="20"/>
    </location>
</feature>
<comment type="caution">
    <text evidence="3">The sequence shown here is derived from an EMBL/GenBank/DDBJ whole genome shotgun (WGS) entry which is preliminary data.</text>
</comment>
<dbReference type="InterPro" id="IPR000421">
    <property type="entry name" value="FA58C"/>
</dbReference>
<dbReference type="Gene3D" id="2.60.120.260">
    <property type="entry name" value="Galactose-binding domain-like"/>
    <property type="match status" value="1"/>
</dbReference>
<proteinExistence type="predicted"/>
<keyword evidence="1" id="KW-0732">Signal</keyword>
<dbReference type="InterPro" id="IPR008979">
    <property type="entry name" value="Galactose-bd-like_sf"/>
</dbReference>
<evidence type="ECO:0000259" key="2">
    <source>
        <dbReference type="PROSITE" id="PS50022"/>
    </source>
</evidence>
<organism evidence="3 4">
    <name type="scientific">Luteolibacter rhizosphaerae</name>
    <dbReference type="NCBI Taxonomy" id="2989719"/>
    <lineage>
        <taxon>Bacteria</taxon>
        <taxon>Pseudomonadati</taxon>
        <taxon>Verrucomicrobiota</taxon>
        <taxon>Verrucomicrobiia</taxon>
        <taxon>Verrucomicrobiales</taxon>
        <taxon>Verrucomicrobiaceae</taxon>
        <taxon>Luteolibacter</taxon>
    </lineage>
</organism>
<dbReference type="SUPFAM" id="SSF49785">
    <property type="entry name" value="Galactose-binding domain-like"/>
    <property type="match status" value="1"/>
</dbReference>
<gene>
    <name evidence="3" type="ORF">OJ996_04900</name>
</gene>
<evidence type="ECO:0000313" key="3">
    <source>
        <dbReference type="EMBL" id="MCW1912898.1"/>
    </source>
</evidence>
<dbReference type="Gene3D" id="2.30.42.10">
    <property type="match status" value="1"/>
</dbReference>
<dbReference type="SUPFAM" id="SSF48239">
    <property type="entry name" value="Terpenoid cyclases/Protein prenyltransferases"/>
    <property type="match status" value="1"/>
</dbReference>
<evidence type="ECO:0000313" key="4">
    <source>
        <dbReference type="Proteomes" id="UP001165653"/>
    </source>
</evidence>